<dbReference type="Pfam" id="PF00395">
    <property type="entry name" value="SLH"/>
    <property type="match status" value="3"/>
</dbReference>
<name>A0A1M6NSV2_9FIRM</name>
<protein>
    <submittedName>
        <fullName evidence="3">S-layer homology domain-containing protein</fullName>
    </submittedName>
</protein>
<feature type="domain" description="SLH" evidence="2">
    <location>
        <begin position="286"/>
        <end position="348"/>
    </location>
</feature>
<dbReference type="AlphaFoldDB" id="A0A1M6NSV2"/>
<dbReference type="OrthoDB" id="2985276at2"/>
<reference evidence="4" key="1">
    <citation type="submission" date="2016-11" db="EMBL/GenBank/DDBJ databases">
        <authorList>
            <person name="Varghese N."/>
            <person name="Submissions S."/>
        </authorList>
    </citation>
    <scope>NUCLEOTIDE SEQUENCE [LARGE SCALE GENOMIC DNA]</scope>
    <source>
        <strain evidence="4">DSM 17957</strain>
    </source>
</reference>
<keyword evidence="1" id="KW-0677">Repeat</keyword>
<dbReference type="EMBL" id="FQZV01000059">
    <property type="protein sequence ID" value="SHJ98730.1"/>
    <property type="molecule type" value="Genomic_DNA"/>
</dbReference>
<proteinExistence type="predicted"/>
<evidence type="ECO:0000256" key="1">
    <source>
        <dbReference type="ARBA" id="ARBA00022737"/>
    </source>
</evidence>
<dbReference type="PANTHER" id="PTHR43308:SF5">
    <property type="entry name" value="S-LAYER PROTEIN _ PEPTIDOGLYCAN ENDO-BETA-N-ACETYLGLUCOSAMINIDASE"/>
    <property type="match status" value="1"/>
</dbReference>
<keyword evidence="4" id="KW-1185">Reference proteome</keyword>
<accession>A0A1M6NSV2</accession>
<evidence type="ECO:0000313" key="4">
    <source>
        <dbReference type="Proteomes" id="UP000184536"/>
    </source>
</evidence>
<dbReference type="PROSITE" id="PS51272">
    <property type="entry name" value="SLH"/>
    <property type="match status" value="3"/>
</dbReference>
<dbReference type="RefSeq" id="WP_110942377.1">
    <property type="nucleotide sequence ID" value="NZ_FQZV01000059.1"/>
</dbReference>
<organism evidence="3 4">
    <name type="scientific">Geosporobacter subterraneus DSM 17957</name>
    <dbReference type="NCBI Taxonomy" id="1121919"/>
    <lineage>
        <taxon>Bacteria</taxon>
        <taxon>Bacillati</taxon>
        <taxon>Bacillota</taxon>
        <taxon>Clostridia</taxon>
        <taxon>Peptostreptococcales</taxon>
        <taxon>Thermotaleaceae</taxon>
        <taxon>Geosporobacter</taxon>
    </lineage>
</organism>
<dbReference type="InterPro" id="IPR001119">
    <property type="entry name" value="SLH_dom"/>
</dbReference>
<dbReference type="STRING" id="1121919.SAMN02745975_03384"/>
<evidence type="ECO:0000313" key="3">
    <source>
        <dbReference type="EMBL" id="SHJ98730.1"/>
    </source>
</evidence>
<dbReference type="InterPro" id="IPR051465">
    <property type="entry name" value="Cell_Envelope_Struct_Comp"/>
</dbReference>
<feature type="domain" description="SLH" evidence="2">
    <location>
        <begin position="422"/>
        <end position="485"/>
    </location>
</feature>
<dbReference type="Proteomes" id="UP000184536">
    <property type="component" value="Unassembled WGS sequence"/>
</dbReference>
<dbReference type="PANTHER" id="PTHR43308">
    <property type="entry name" value="OUTER MEMBRANE PROTEIN ALPHA-RELATED"/>
    <property type="match status" value="1"/>
</dbReference>
<feature type="domain" description="SLH" evidence="2">
    <location>
        <begin position="357"/>
        <end position="420"/>
    </location>
</feature>
<gene>
    <name evidence="3" type="ORF">SAMN02745975_03384</name>
</gene>
<sequence length="493" mass="55724">MNKKVIALTILLVLSFCLQGLALEVPGYEGGIKNETLYKEVVFITGEPIILEGTLDISVRERSNQVTERYTYKLENIEQKAKMSRTVTVTKDLKVNGDQTTASASISSFKETLDVAGVKYEANEKSYQWSKADVYQNKPGVTYFAGNWDGRKTYTINRNQGKVMVETRGNAVGYEHYWGTTETQSISYYVDSERKIRIGDEDETIRWQGTAAVDAVHNRTRDFSYESNQPTQISFRGGYLLTEQQENVLKVTYDLPRLDADGNVRSQRNVGTRSFSIDTNPVNQRLSIPNMRDVSGHWAEKDILLLTSMDALTTKSSYFGPSLPMNRGDFARAIATVMGLRQEEAAQKTRTTKAAEEPQIFTDVTKEDPNKKYIASVYEKGIMQGVGKDRFSPNQALTRAQAVTVLITTLGFENLAPIQQYSTGFRDDGQIPLWAKDAVYMAKELGLVQGTDEGYFQPNKVLTKAEAAAMMTNFIRYLQEDLRYDYRERILNF</sequence>
<evidence type="ECO:0000259" key="2">
    <source>
        <dbReference type="PROSITE" id="PS51272"/>
    </source>
</evidence>